<dbReference type="AlphaFoldDB" id="A0A0V0GMZ6"/>
<dbReference type="EMBL" id="GEDG01034696">
    <property type="protein sequence ID" value="JAP09604.1"/>
    <property type="molecule type" value="Transcribed_RNA"/>
</dbReference>
<reference evidence="1" key="1">
    <citation type="submission" date="2015-12" db="EMBL/GenBank/DDBJ databases">
        <title>Gene expression during late stages of embryo sac development: a critical building block for successful pollen-pistil interactions.</title>
        <authorList>
            <person name="Liu Y."/>
            <person name="Joly V."/>
            <person name="Sabar M."/>
            <person name="Matton D.P."/>
        </authorList>
    </citation>
    <scope>NUCLEOTIDE SEQUENCE</scope>
</reference>
<name>A0A0V0GMZ6_SOLCH</name>
<protein>
    <submittedName>
        <fullName evidence="1">Putative ovule protein</fullName>
    </submittedName>
</protein>
<proteinExistence type="predicted"/>
<feature type="non-terminal residue" evidence="1">
    <location>
        <position position="62"/>
    </location>
</feature>
<sequence>MPHLNFIVPYLKEIIIFTNKITVALDCMALKIQLGLYHKQFSKPRWREIHITTKRTKRALLH</sequence>
<evidence type="ECO:0000313" key="1">
    <source>
        <dbReference type="EMBL" id="JAP09604.1"/>
    </source>
</evidence>
<organism evidence="1">
    <name type="scientific">Solanum chacoense</name>
    <name type="common">Chaco potato</name>
    <dbReference type="NCBI Taxonomy" id="4108"/>
    <lineage>
        <taxon>Eukaryota</taxon>
        <taxon>Viridiplantae</taxon>
        <taxon>Streptophyta</taxon>
        <taxon>Embryophyta</taxon>
        <taxon>Tracheophyta</taxon>
        <taxon>Spermatophyta</taxon>
        <taxon>Magnoliopsida</taxon>
        <taxon>eudicotyledons</taxon>
        <taxon>Gunneridae</taxon>
        <taxon>Pentapetalae</taxon>
        <taxon>asterids</taxon>
        <taxon>lamiids</taxon>
        <taxon>Solanales</taxon>
        <taxon>Solanaceae</taxon>
        <taxon>Solanoideae</taxon>
        <taxon>Solaneae</taxon>
        <taxon>Solanum</taxon>
    </lineage>
</organism>
<accession>A0A0V0GMZ6</accession>